<accession>A0A976N224</accession>
<protein>
    <submittedName>
        <fullName evidence="1">Uncharacterized protein</fullName>
    </submittedName>
</protein>
<sequence>MHARRVSRCVRRINKSKRQRDPPVAVIGNIACPVSTQSINKRDFVNNILPLALKNRWITTPVPTVSLVQRTISASGESSINIEPSFAAIVLRFQIYDLSSANPTFLHVTYGSGIVDTVNFGTSQVSGTEFYCTVSPGEIIIHRSVGTVFKNFELHSEPITKVEFENGLFNTDITAICIFVK</sequence>
<organism evidence="1">
    <name type="scientific">Dipodfec virus UA04Rod_2041</name>
    <dbReference type="NCBI Taxonomy" id="2929249"/>
    <lineage>
        <taxon>Viruses</taxon>
        <taxon>Monodnaviria</taxon>
        <taxon>Shotokuvirae</taxon>
        <taxon>Cressdnaviricota</taxon>
    </lineage>
</organism>
<dbReference type="EMBL" id="OM869598">
    <property type="protein sequence ID" value="UPW41436.1"/>
    <property type="molecule type" value="Genomic_DNA"/>
</dbReference>
<evidence type="ECO:0000313" key="1">
    <source>
        <dbReference type="EMBL" id="UPW41436.1"/>
    </source>
</evidence>
<proteinExistence type="predicted"/>
<name>A0A976N224_9VIRU</name>
<reference evidence="1" key="1">
    <citation type="submission" date="2022-02" db="EMBL/GenBank/DDBJ databases">
        <title>Towards deciphering the DNA virus diversity associated with rodent species in the families Cricetidae and Heteromyidae.</title>
        <authorList>
            <person name="Lund M."/>
            <person name="Larsen B.B."/>
            <person name="Gryseels S."/>
            <person name="Kraberger S."/>
            <person name="Rowsey D.M."/>
            <person name="Steger L."/>
            <person name="Yule K.M."/>
            <person name="Upham N.S."/>
            <person name="Worobey M."/>
            <person name="Van Doorslaer K."/>
            <person name="Varsani A."/>
        </authorList>
    </citation>
    <scope>NUCLEOTIDE SEQUENCE</scope>
    <source>
        <strain evidence="1">UA04Rod_2041</strain>
    </source>
</reference>